<evidence type="ECO:0000313" key="6">
    <source>
        <dbReference type="Proteomes" id="UP000235965"/>
    </source>
</evidence>
<name>A0A2J7QGN0_9NEOP</name>
<dbReference type="Proteomes" id="UP000235965">
    <property type="component" value="Unassembled WGS sequence"/>
</dbReference>
<proteinExistence type="predicted"/>
<evidence type="ECO:0000313" key="5">
    <source>
        <dbReference type="EMBL" id="PNF27713.1"/>
    </source>
</evidence>
<evidence type="ECO:0000259" key="4">
    <source>
        <dbReference type="SMART" id="SM00082"/>
    </source>
</evidence>
<dbReference type="InterPro" id="IPR000483">
    <property type="entry name" value="Cys-rich_flank_reg_C"/>
</dbReference>
<keyword evidence="2" id="KW-0732">Signal</keyword>
<dbReference type="SMART" id="SM00082">
    <property type="entry name" value="LRRCT"/>
    <property type="match status" value="2"/>
</dbReference>
<dbReference type="SMART" id="SM00369">
    <property type="entry name" value="LRR_TYP"/>
    <property type="match status" value="10"/>
</dbReference>
<feature type="domain" description="LRRCT" evidence="4">
    <location>
        <begin position="214"/>
        <end position="261"/>
    </location>
</feature>
<dbReference type="InterPro" id="IPR001611">
    <property type="entry name" value="Leu-rich_rpt"/>
</dbReference>
<keyword evidence="1" id="KW-0433">Leucine-rich repeat</keyword>
<evidence type="ECO:0000256" key="2">
    <source>
        <dbReference type="ARBA" id="ARBA00022729"/>
    </source>
</evidence>
<dbReference type="Pfam" id="PF13855">
    <property type="entry name" value="LRR_8"/>
    <property type="match status" value="4"/>
</dbReference>
<dbReference type="Gene3D" id="3.80.10.10">
    <property type="entry name" value="Ribonuclease Inhibitor"/>
    <property type="match status" value="4"/>
</dbReference>
<evidence type="ECO:0000256" key="3">
    <source>
        <dbReference type="ARBA" id="ARBA00022737"/>
    </source>
</evidence>
<dbReference type="InterPro" id="IPR003591">
    <property type="entry name" value="Leu-rich_rpt_typical-subtyp"/>
</dbReference>
<evidence type="ECO:0000256" key="1">
    <source>
        <dbReference type="ARBA" id="ARBA00022614"/>
    </source>
</evidence>
<dbReference type="PANTHER" id="PTHR45712">
    <property type="entry name" value="AGAP008170-PA"/>
    <property type="match status" value="1"/>
</dbReference>
<dbReference type="STRING" id="105785.A0A2J7QGN0"/>
<keyword evidence="3" id="KW-0677">Repeat</keyword>
<feature type="non-terminal residue" evidence="5">
    <location>
        <position position="1"/>
    </location>
</feature>
<comment type="caution">
    <text evidence="5">The sequence shown here is derived from an EMBL/GenBank/DDBJ whole genome shotgun (WGS) entry which is preliminary data.</text>
</comment>
<dbReference type="InterPro" id="IPR050333">
    <property type="entry name" value="SLRP"/>
</dbReference>
<protein>
    <recommendedName>
        <fullName evidence="4">LRRCT domain-containing protein</fullName>
    </recommendedName>
</protein>
<dbReference type="AlphaFoldDB" id="A0A2J7QGN0"/>
<dbReference type="PROSITE" id="PS51450">
    <property type="entry name" value="LRR"/>
    <property type="match status" value="2"/>
</dbReference>
<gene>
    <name evidence="5" type="ORF">B7P43_G13760</name>
</gene>
<dbReference type="PRINTS" id="PR00019">
    <property type="entry name" value="LEURICHRPT"/>
</dbReference>
<dbReference type="InParanoid" id="A0A2J7QGN0"/>
<dbReference type="EMBL" id="NEVH01014362">
    <property type="protein sequence ID" value="PNF27713.1"/>
    <property type="molecule type" value="Genomic_DNA"/>
</dbReference>
<dbReference type="PANTHER" id="PTHR45712:SF22">
    <property type="entry name" value="INSULIN-LIKE GROWTH FACTOR-BINDING PROTEIN COMPLEX ACID LABILE SUBUNIT"/>
    <property type="match status" value="1"/>
</dbReference>
<dbReference type="OrthoDB" id="2013775at2759"/>
<accession>A0A2J7QGN0</accession>
<sequence>CPTHCTCALLYRVDCMYVNLGILRGSIFSINSNKIRDLWLDYNNLTRIEINAFNRMELLKRLSLSNNYLRELHPRLFSSLFSLKYLDLRSNCLVSPLHDNLFASLRQLLQRLHLKNAGLTLLEADVFNSLPKLWYLDISYNILENLDYRLFSKLTRLLHLDLTNNRLTSLHDERLFKAQGRLSSLLLGNNKLQVLDLVVISPLKSIRILKLTGNPFLCNCEFHQLVLWWTERDLDIDATSQSKEIQRLILVNTQLEMLEADVFDSVPNLLYLNMSINLLRKLDYNLFSNLKELRILDLTNNKLNSLHDERLFRSQIKLSQLLLANNELTTLDISVNVFDQLTNLKSLYMNDNLLESLDYRLFQKLKNLVHLDLRNNKLLSLNRRLFKSQKRLLHLLLADNRLVVLDMNVLSPLKSLKILDLSNNPFVCDCQLKETYLWCERRLLETNATCQFPAVYTGSPWSVLGLQNCTEPT</sequence>
<feature type="non-terminal residue" evidence="5">
    <location>
        <position position="473"/>
    </location>
</feature>
<dbReference type="SUPFAM" id="SSF52058">
    <property type="entry name" value="L domain-like"/>
    <property type="match status" value="2"/>
</dbReference>
<organism evidence="5 6">
    <name type="scientific">Cryptotermes secundus</name>
    <dbReference type="NCBI Taxonomy" id="105785"/>
    <lineage>
        <taxon>Eukaryota</taxon>
        <taxon>Metazoa</taxon>
        <taxon>Ecdysozoa</taxon>
        <taxon>Arthropoda</taxon>
        <taxon>Hexapoda</taxon>
        <taxon>Insecta</taxon>
        <taxon>Pterygota</taxon>
        <taxon>Neoptera</taxon>
        <taxon>Polyneoptera</taxon>
        <taxon>Dictyoptera</taxon>
        <taxon>Blattodea</taxon>
        <taxon>Blattoidea</taxon>
        <taxon>Termitoidae</taxon>
        <taxon>Kalotermitidae</taxon>
        <taxon>Cryptotermitinae</taxon>
        <taxon>Cryptotermes</taxon>
    </lineage>
</organism>
<keyword evidence="6" id="KW-1185">Reference proteome</keyword>
<reference evidence="5 6" key="1">
    <citation type="submission" date="2017-12" db="EMBL/GenBank/DDBJ databases">
        <title>Hemimetabolous genomes reveal molecular basis of termite eusociality.</title>
        <authorList>
            <person name="Harrison M.C."/>
            <person name="Jongepier E."/>
            <person name="Robertson H.M."/>
            <person name="Arning N."/>
            <person name="Bitard-Feildel T."/>
            <person name="Chao H."/>
            <person name="Childers C.P."/>
            <person name="Dinh H."/>
            <person name="Doddapaneni H."/>
            <person name="Dugan S."/>
            <person name="Gowin J."/>
            <person name="Greiner C."/>
            <person name="Han Y."/>
            <person name="Hu H."/>
            <person name="Hughes D.S.T."/>
            <person name="Huylmans A.-K."/>
            <person name="Kemena C."/>
            <person name="Kremer L.P.M."/>
            <person name="Lee S.L."/>
            <person name="Lopez-Ezquerra A."/>
            <person name="Mallet L."/>
            <person name="Monroy-Kuhn J.M."/>
            <person name="Moser A."/>
            <person name="Murali S.C."/>
            <person name="Muzny D.M."/>
            <person name="Otani S."/>
            <person name="Piulachs M.-D."/>
            <person name="Poelchau M."/>
            <person name="Qu J."/>
            <person name="Schaub F."/>
            <person name="Wada-Katsumata A."/>
            <person name="Worley K.C."/>
            <person name="Xie Q."/>
            <person name="Ylla G."/>
            <person name="Poulsen M."/>
            <person name="Gibbs R.A."/>
            <person name="Schal C."/>
            <person name="Richards S."/>
            <person name="Belles X."/>
            <person name="Korb J."/>
            <person name="Bornberg-Bauer E."/>
        </authorList>
    </citation>
    <scope>NUCLEOTIDE SEQUENCE [LARGE SCALE GENOMIC DNA]</scope>
    <source>
        <tissue evidence="5">Whole body</tissue>
    </source>
</reference>
<dbReference type="GO" id="GO:0071944">
    <property type="term" value="C:cell periphery"/>
    <property type="evidence" value="ECO:0007669"/>
    <property type="project" value="UniProtKB-ARBA"/>
</dbReference>
<feature type="domain" description="LRRCT" evidence="4">
    <location>
        <begin position="424"/>
        <end position="470"/>
    </location>
</feature>
<dbReference type="InterPro" id="IPR032675">
    <property type="entry name" value="LRR_dom_sf"/>
</dbReference>